<name>U4KZ72_PYROM</name>
<dbReference type="Proteomes" id="UP000018144">
    <property type="component" value="Unassembled WGS sequence"/>
</dbReference>
<protein>
    <submittedName>
        <fullName evidence="1">Uncharacterized protein</fullName>
    </submittedName>
</protein>
<dbReference type="AlphaFoldDB" id="U4KZ72"/>
<evidence type="ECO:0000313" key="1">
    <source>
        <dbReference type="EMBL" id="CCX04949.1"/>
    </source>
</evidence>
<gene>
    <name evidence="1" type="ORF">PCON_04089</name>
</gene>
<sequence>MSGRRAYVSRVEFAGCSFLLHLPPSLPRTSFTSHFMSSSPRVQYLSTFMPQFAACNLKSFCFLHCYPKLASSLPRCPTLGARRWGPGCICKFVRELVYTRAPWASAKRST</sequence>
<accession>U4KZ72</accession>
<dbReference type="EMBL" id="HF935221">
    <property type="protein sequence ID" value="CCX04949.1"/>
    <property type="molecule type" value="Genomic_DNA"/>
</dbReference>
<proteinExistence type="predicted"/>
<keyword evidence="2" id="KW-1185">Reference proteome</keyword>
<reference evidence="1 2" key="1">
    <citation type="journal article" date="2013" name="PLoS Genet.">
        <title>The genome and development-dependent transcriptomes of Pyronema confluens: a window into fungal evolution.</title>
        <authorList>
            <person name="Traeger S."/>
            <person name="Altegoer F."/>
            <person name="Freitag M."/>
            <person name="Gabaldon T."/>
            <person name="Kempken F."/>
            <person name="Kumar A."/>
            <person name="Marcet-Houben M."/>
            <person name="Poggeler S."/>
            <person name="Stajich J.E."/>
            <person name="Nowrousian M."/>
        </authorList>
    </citation>
    <scope>NUCLEOTIDE SEQUENCE [LARGE SCALE GENOMIC DNA]</scope>
    <source>
        <strain evidence="2">CBS 100304</strain>
        <tissue evidence="1">Vegetative mycelium</tissue>
    </source>
</reference>
<evidence type="ECO:0000313" key="2">
    <source>
        <dbReference type="Proteomes" id="UP000018144"/>
    </source>
</evidence>
<organism evidence="1 2">
    <name type="scientific">Pyronema omphalodes (strain CBS 100304)</name>
    <name type="common">Pyronema confluens</name>
    <dbReference type="NCBI Taxonomy" id="1076935"/>
    <lineage>
        <taxon>Eukaryota</taxon>
        <taxon>Fungi</taxon>
        <taxon>Dikarya</taxon>
        <taxon>Ascomycota</taxon>
        <taxon>Pezizomycotina</taxon>
        <taxon>Pezizomycetes</taxon>
        <taxon>Pezizales</taxon>
        <taxon>Pyronemataceae</taxon>
        <taxon>Pyronema</taxon>
    </lineage>
</organism>